<feature type="coiled-coil region" evidence="1">
    <location>
        <begin position="47"/>
        <end position="245"/>
    </location>
</feature>
<reference evidence="2" key="1">
    <citation type="submission" date="2006-10" db="EMBL/GenBank/DDBJ databases">
        <authorList>
            <person name="Amadeo P."/>
            <person name="Zhao Q."/>
            <person name="Wortman J."/>
            <person name="Fraser-Liggett C."/>
            <person name="Carlton J."/>
        </authorList>
    </citation>
    <scope>NUCLEOTIDE SEQUENCE</scope>
    <source>
        <strain evidence="2">G3</strain>
    </source>
</reference>
<dbReference type="AlphaFoldDB" id="A2EQD0"/>
<gene>
    <name evidence="2" type="ORF">TVAG_151330</name>
</gene>
<organism evidence="2 3">
    <name type="scientific">Trichomonas vaginalis (strain ATCC PRA-98 / G3)</name>
    <dbReference type="NCBI Taxonomy" id="412133"/>
    <lineage>
        <taxon>Eukaryota</taxon>
        <taxon>Metamonada</taxon>
        <taxon>Parabasalia</taxon>
        <taxon>Trichomonadida</taxon>
        <taxon>Trichomonadidae</taxon>
        <taxon>Trichomonas</taxon>
    </lineage>
</organism>
<keyword evidence="3" id="KW-1185">Reference proteome</keyword>
<dbReference type="InParanoid" id="A2EQD0"/>
<feature type="coiled-coil region" evidence="1">
    <location>
        <begin position="291"/>
        <end position="359"/>
    </location>
</feature>
<dbReference type="STRING" id="5722.A2EQD0"/>
<dbReference type="VEuPathDB" id="TrichDB:TVAG_151330"/>
<dbReference type="PANTHER" id="PTHR23159:SF31">
    <property type="entry name" value="CENTROSOME-ASSOCIATED PROTEIN CEP250 ISOFORM X1"/>
    <property type="match status" value="1"/>
</dbReference>
<dbReference type="Proteomes" id="UP000001542">
    <property type="component" value="Unassembled WGS sequence"/>
</dbReference>
<evidence type="ECO:0000313" key="3">
    <source>
        <dbReference type="Proteomes" id="UP000001542"/>
    </source>
</evidence>
<dbReference type="EMBL" id="DS113456">
    <property type="protein sequence ID" value="EAY05146.1"/>
    <property type="molecule type" value="Genomic_DNA"/>
</dbReference>
<dbReference type="OrthoDB" id="10665019at2759"/>
<dbReference type="PANTHER" id="PTHR23159">
    <property type="entry name" value="CENTROSOMAL PROTEIN 2"/>
    <property type="match status" value="1"/>
</dbReference>
<protein>
    <submittedName>
        <fullName evidence="2">Uncharacterized protein</fullName>
    </submittedName>
</protein>
<dbReference type="RefSeq" id="XP_001317369.1">
    <property type="nucleotide sequence ID" value="XM_001317334.1"/>
</dbReference>
<sequence length="653" mass="74883">MNQHEIPSSSPDVTKIKEAHKSALDIADHVIQESSLVEHFQNKVNEVQIAREQIITLQSQLKISEEAQRLMEAEFSFQKEEYEKEIEKHKKYEEELQNELIKKCSQQTTINVEALIAKEKEKYETKTKELQSQIEQLQTSLNEANSKSKSTSENQIDFSEISNVSASLQAKIDESNQKIKQLQAEIQSKDQIIRSQATQLKEKENSLSELKSQINTTNESVPVVIEKLRNRLNRAKDKITEMQKIEVQNKKFAEILTHYETQREILNDILQTNDENPKQDWTNLQKAAVNAMAMSRELPKVKSQLESAQQQVDSLKQSMKDYNSLKDDFNAAKSRLIELNNINDKYNKLQIDYNMLKSSANRNEQFSSMMSIRNRCALALNMSQREITNAVSKLHTSITGKTENNLRPIALSLFFITRWRRIAQHRTPETEIDPMALVAFSSSNGHSTLLKIDAICKSFIGLTNEVVSIKAKLARSQEKRQAMKQIIIDQQTASEQGYAKLKREKQVAVLLKERMKELQKEMSLLISSERAEELRTRITELEVENDKLTSENQEMDETINEQAAAIDKLSAQLVEAEASKNYSGKEVERLKQLASKREKEAEVLDARLKEKTRDMLALERYAVQTENNPFKRGAESSSTTIVTKVNGKFLPSQ</sequence>
<dbReference type="VEuPathDB" id="TrichDB:TVAGG3_0726680"/>
<accession>A2EQD0</accession>
<evidence type="ECO:0000256" key="1">
    <source>
        <dbReference type="SAM" id="Coils"/>
    </source>
</evidence>
<name>A2EQD0_TRIV3</name>
<keyword evidence="1" id="KW-0175">Coiled coil</keyword>
<reference evidence="2" key="2">
    <citation type="journal article" date="2007" name="Science">
        <title>Draft genome sequence of the sexually transmitted pathogen Trichomonas vaginalis.</title>
        <authorList>
            <person name="Carlton J.M."/>
            <person name="Hirt R.P."/>
            <person name="Silva J.C."/>
            <person name="Delcher A.L."/>
            <person name="Schatz M."/>
            <person name="Zhao Q."/>
            <person name="Wortman J.R."/>
            <person name="Bidwell S.L."/>
            <person name="Alsmark U.C.M."/>
            <person name="Besteiro S."/>
            <person name="Sicheritz-Ponten T."/>
            <person name="Noel C.J."/>
            <person name="Dacks J.B."/>
            <person name="Foster P.G."/>
            <person name="Simillion C."/>
            <person name="Van de Peer Y."/>
            <person name="Miranda-Saavedra D."/>
            <person name="Barton G.J."/>
            <person name="Westrop G.D."/>
            <person name="Mueller S."/>
            <person name="Dessi D."/>
            <person name="Fiori P.L."/>
            <person name="Ren Q."/>
            <person name="Paulsen I."/>
            <person name="Zhang H."/>
            <person name="Bastida-Corcuera F.D."/>
            <person name="Simoes-Barbosa A."/>
            <person name="Brown M.T."/>
            <person name="Hayes R.D."/>
            <person name="Mukherjee M."/>
            <person name="Okumura C.Y."/>
            <person name="Schneider R."/>
            <person name="Smith A.J."/>
            <person name="Vanacova S."/>
            <person name="Villalvazo M."/>
            <person name="Haas B.J."/>
            <person name="Pertea M."/>
            <person name="Feldblyum T.V."/>
            <person name="Utterback T.R."/>
            <person name="Shu C.L."/>
            <person name="Osoegawa K."/>
            <person name="de Jong P.J."/>
            <person name="Hrdy I."/>
            <person name="Horvathova L."/>
            <person name="Zubacova Z."/>
            <person name="Dolezal P."/>
            <person name="Malik S.B."/>
            <person name="Logsdon J.M. Jr."/>
            <person name="Henze K."/>
            <person name="Gupta A."/>
            <person name="Wang C.C."/>
            <person name="Dunne R.L."/>
            <person name="Upcroft J.A."/>
            <person name="Upcroft P."/>
            <person name="White O."/>
            <person name="Salzberg S.L."/>
            <person name="Tang P."/>
            <person name="Chiu C.-H."/>
            <person name="Lee Y.-S."/>
            <person name="Embley T.M."/>
            <person name="Coombs G.H."/>
            <person name="Mottram J.C."/>
            <person name="Tachezy J."/>
            <person name="Fraser-Liggett C.M."/>
            <person name="Johnson P.J."/>
        </authorList>
    </citation>
    <scope>NUCLEOTIDE SEQUENCE [LARGE SCALE GENOMIC DNA]</scope>
    <source>
        <strain evidence="2">G3</strain>
    </source>
</reference>
<evidence type="ECO:0000313" key="2">
    <source>
        <dbReference type="EMBL" id="EAY05146.1"/>
    </source>
</evidence>
<feature type="coiled-coil region" evidence="1">
    <location>
        <begin position="501"/>
        <end position="607"/>
    </location>
</feature>
<proteinExistence type="predicted"/>
<dbReference type="KEGG" id="tva:4763012"/>
<dbReference type="SMR" id="A2EQD0"/>